<evidence type="ECO:0000256" key="1">
    <source>
        <dbReference type="SAM" id="MobiDB-lite"/>
    </source>
</evidence>
<dbReference type="EMBL" id="KN824280">
    <property type="protein sequence ID" value="KIM32255.1"/>
    <property type="molecule type" value="Genomic_DNA"/>
</dbReference>
<keyword evidence="2" id="KW-0472">Membrane</keyword>
<evidence type="ECO:0000313" key="3">
    <source>
        <dbReference type="EMBL" id="KIM32255.1"/>
    </source>
</evidence>
<feature type="transmembrane region" description="Helical" evidence="2">
    <location>
        <begin position="7"/>
        <end position="26"/>
    </location>
</feature>
<keyword evidence="2" id="KW-1133">Transmembrane helix</keyword>
<proteinExistence type="predicted"/>
<gene>
    <name evidence="3" type="ORF">M408DRAFT_215940</name>
</gene>
<organism evidence="3 4">
    <name type="scientific">Serendipita vermifera MAFF 305830</name>
    <dbReference type="NCBI Taxonomy" id="933852"/>
    <lineage>
        <taxon>Eukaryota</taxon>
        <taxon>Fungi</taxon>
        <taxon>Dikarya</taxon>
        <taxon>Basidiomycota</taxon>
        <taxon>Agaricomycotina</taxon>
        <taxon>Agaricomycetes</taxon>
        <taxon>Sebacinales</taxon>
        <taxon>Serendipitaceae</taxon>
        <taxon>Serendipita</taxon>
    </lineage>
</organism>
<feature type="region of interest" description="Disordered" evidence="1">
    <location>
        <begin position="179"/>
        <end position="214"/>
    </location>
</feature>
<sequence>MRVFYTCTYGIALSFALVSLVLYHRIGVYYNPVAKCCFSTHTIPWTAPVFYTPALYEFLIFAMTAYRAHKDAVILSAGGTKLLVVLYRDNIIAFFIMLAMRSWNIWIFATQGISTMHKAMNIYWAVGTILSTRVYLNIVWLLAKPVADTHLSTDMEFSSGSSGPGHIETIGGTPAAQVGLAKKGKAPTTSGSLERRTPLDDDLDPIPNSRRYRF</sequence>
<reference evidence="3 4" key="1">
    <citation type="submission" date="2014-04" db="EMBL/GenBank/DDBJ databases">
        <authorList>
            <consortium name="DOE Joint Genome Institute"/>
            <person name="Kuo A."/>
            <person name="Zuccaro A."/>
            <person name="Kohler A."/>
            <person name="Nagy L.G."/>
            <person name="Floudas D."/>
            <person name="Copeland A."/>
            <person name="Barry K.W."/>
            <person name="Cichocki N."/>
            <person name="Veneault-Fourrey C."/>
            <person name="LaButti K."/>
            <person name="Lindquist E.A."/>
            <person name="Lipzen A."/>
            <person name="Lundell T."/>
            <person name="Morin E."/>
            <person name="Murat C."/>
            <person name="Sun H."/>
            <person name="Tunlid A."/>
            <person name="Henrissat B."/>
            <person name="Grigoriev I.V."/>
            <person name="Hibbett D.S."/>
            <person name="Martin F."/>
            <person name="Nordberg H.P."/>
            <person name="Cantor M.N."/>
            <person name="Hua S.X."/>
        </authorList>
    </citation>
    <scope>NUCLEOTIDE SEQUENCE [LARGE SCALE GENOMIC DNA]</scope>
    <source>
        <strain evidence="3 4">MAFF 305830</strain>
    </source>
</reference>
<dbReference type="HOGENOM" id="CLU_1289641_0_0_1"/>
<evidence type="ECO:0000256" key="2">
    <source>
        <dbReference type="SAM" id="Phobius"/>
    </source>
</evidence>
<accession>A0A0C3B5Z2</accession>
<protein>
    <submittedName>
        <fullName evidence="3">Uncharacterized protein</fullName>
    </submittedName>
</protein>
<feature type="transmembrane region" description="Helical" evidence="2">
    <location>
        <begin position="121"/>
        <end position="143"/>
    </location>
</feature>
<evidence type="ECO:0000313" key="4">
    <source>
        <dbReference type="Proteomes" id="UP000054097"/>
    </source>
</evidence>
<reference evidence="4" key="2">
    <citation type="submission" date="2015-01" db="EMBL/GenBank/DDBJ databases">
        <title>Evolutionary Origins and Diversification of the Mycorrhizal Mutualists.</title>
        <authorList>
            <consortium name="DOE Joint Genome Institute"/>
            <consortium name="Mycorrhizal Genomics Consortium"/>
            <person name="Kohler A."/>
            <person name="Kuo A."/>
            <person name="Nagy L.G."/>
            <person name="Floudas D."/>
            <person name="Copeland A."/>
            <person name="Barry K.W."/>
            <person name="Cichocki N."/>
            <person name="Veneault-Fourrey C."/>
            <person name="LaButti K."/>
            <person name="Lindquist E.A."/>
            <person name="Lipzen A."/>
            <person name="Lundell T."/>
            <person name="Morin E."/>
            <person name="Murat C."/>
            <person name="Riley R."/>
            <person name="Ohm R."/>
            <person name="Sun H."/>
            <person name="Tunlid A."/>
            <person name="Henrissat B."/>
            <person name="Grigoriev I.V."/>
            <person name="Hibbett D.S."/>
            <person name="Martin F."/>
        </authorList>
    </citation>
    <scope>NUCLEOTIDE SEQUENCE [LARGE SCALE GENOMIC DNA]</scope>
    <source>
        <strain evidence="4">MAFF 305830</strain>
    </source>
</reference>
<dbReference type="OrthoDB" id="3251775at2759"/>
<keyword evidence="2" id="KW-0812">Transmembrane</keyword>
<dbReference type="Proteomes" id="UP000054097">
    <property type="component" value="Unassembled WGS sequence"/>
</dbReference>
<feature type="transmembrane region" description="Helical" evidence="2">
    <location>
        <begin position="91"/>
        <end position="109"/>
    </location>
</feature>
<keyword evidence="4" id="KW-1185">Reference proteome</keyword>
<name>A0A0C3B5Z2_SERVB</name>
<dbReference type="AlphaFoldDB" id="A0A0C3B5Z2"/>